<dbReference type="Proteomes" id="UP001501469">
    <property type="component" value="Unassembled WGS sequence"/>
</dbReference>
<keyword evidence="2" id="KW-1185">Reference proteome</keyword>
<sequence length="175" mass="19860">MWIDKHNGRRYPLPSSIGGKPVSFYLKNPKVSLLAKALYTAHFRPTDNDSTTQLLALVTTNSQEIRPFYRWCLDFTIAISDGALGEYPGKPALAYATKFPQEFFAYMDKDNTGGRYKSWVEIIAYSGLGSYNETMAATRQTLVDKMAENCTPCSDKTSRRIRGFANDVTRFRTKR</sequence>
<dbReference type="EMBL" id="BAABDK010000010">
    <property type="protein sequence ID" value="GAA4029956.1"/>
    <property type="molecule type" value="Genomic_DNA"/>
</dbReference>
<reference evidence="2" key="1">
    <citation type="journal article" date="2019" name="Int. J. Syst. Evol. Microbiol.">
        <title>The Global Catalogue of Microorganisms (GCM) 10K type strain sequencing project: providing services to taxonomists for standard genome sequencing and annotation.</title>
        <authorList>
            <consortium name="The Broad Institute Genomics Platform"/>
            <consortium name="The Broad Institute Genome Sequencing Center for Infectious Disease"/>
            <person name="Wu L."/>
            <person name="Ma J."/>
        </authorList>
    </citation>
    <scope>NUCLEOTIDE SEQUENCE [LARGE SCALE GENOMIC DNA]</scope>
    <source>
        <strain evidence="2">JCM 17225</strain>
    </source>
</reference>
<comment type="caution">
    <text evidence="1">The sequence shown here is derived from an EMBL/GenBank/DDBJ whole genome shotgun (WGS) entry which is preliminary data.</text>
</comment>
<organism evidence="1 2">
    <name type="scientific">Hymenobacter glaciei</name>
    <dbReference type="NCBI Taxonomy" id="877209"/>
    <lineage>
        <taxon>Bacteria</taxon>
        <taxon>Pseudomonadati</taxon>
        <taxon>Bacteroidota</taxon>
        <taxon>Cytophagia</taxon>
        <taxon>Cytophagales</taxon>
        <taxon>Hymenobacteraceae</taxon>
        <taxon>Hymenobacter</taxon>
    </lineage>
</organism>
<gene>
    <name evidence="1" type="ORF">GCM10022409_12760</name>
</gene>
<proteinExistence type="predicted"/>
<protein>
    <submittedName>
        <fullName evidence="1">Uncharacterized protein</fullName>
    </submittedName>
</protein>
<name>A0ABP7TQZ7_9BACT</name>
<evidence type="ECO:0000313" key="1">
    <source>
        <dbReference type="EMBL" id="GAA4029956.1"/>
    </source>
</evidence>
<accession>A0ABP7TQZ7</accession>
<evidence type="ECO:0000313" key="2">
    <source>
        <dbReference type="Proteomes" id="UP001501469"/>
    </source>
</evidence>